<evidence type="ECO:0000256" key="5">
    <source>
        <dbReference type="ARBA" id="ARBA00022801"/>
    </source>
</evidence>
<dbReference type="NCBIfam" id="TIGR02033">
    <property type="entry name" value="D-hydantoinase"/>
    <property type="match status" value="1"/>
</dbReference>
<comment type="PTM">
    <text evidence="8">Carbamylation allows a single lysine to coordinate two divalent metal cations.</text>
</comment>
<dbReference type="Pfam" id="PF01979">
    <property type="entry name" value="Amidohydro_1"/>
    <property type="match status" value="1"/>
</dbReference>
<comment type="cofactor">
    <cofactor evidence="1">
        <name>Zn(2+)</name>
        <dbReference type="ChEBI" id="CHEBI:29105"/>
    </cofactor>
</comment>
<evidence type="ECO:0000256" key="1">
    <source>
        <dbReference type="ARBA" id="ARBA00001947"/>
    </source>
</evidence>
<dbReference type="GO" id="GO:0005737">
    <property type="term" value="C:cytoplasm"/>
    <property type="evidence" value="ECO:0007669"/>
    <property type="project" value="InterPro"/>
</dbReference>
<dbReference type="Gene3D" id="2.30.40.10">
    <property type="entry name" value="Urease, subunit C, domain 1"/>
    <property type="match status" value="1"/>
</dbReference>
<evidence type="ECO:0000259" key="9">
    <source>
        <dbReference type="Pfam" id="PF01979"/>
    </source>
</evidence>
<dbReference type="PANTHER" id="PTHR11647">
    <property type="entry name" value="HYDRANTOINASE/DIHYDROPYRIMIDINASE FAMILY MEMBER"/>
    <property type="match status" value="1"/>
</dbReference>
<name>A0A1Y2FEM6_9BASI</name>
<feature type="domain" description="Amidohydrolase-related" evidence="9">
    <location>
        <begin position="57"/>
        <end position="452"/>
    </location>
</feature>
<dbReference type="InParanoid" id="A0A1Y2FEM6"/>
<comment type="similarity">
    <text evidence="2">Belongs to the metallo-dependent hydrolases superfamily. Hydantoinase/dihydropyrimidinase family.</text>
</comment>
<feature type="modified residue" description="N6-carboxylysine" evidence="8">
    <location>
        <position position="168"/>
    </location>
</feature>
<dbReference type="AlphaFoldDB" id="A0A1Y2FEM6"/>
<dbReference type="InterPro" id="IPR011778">
    <property type="entry name" value="Hydantoinase/dihydroPyrase"/>
</dbReference>
<keyword evidence="5 10" id="KW-0378">Hydrolase</keyword>
<dbReference type="EC" id="3.5.2.2" evidence="7"/>
<organism evidence="10 11">
    <name type="scientific">Leucosporidium creatinivorum</name>
    <dbReference type="NCBI Taxonomy" id="106004"/>
    <lineage>
        <taxon>Eukaryota</taxon>
        <taxon>Fungi</taxon>
        <taxon>Dikarya</taxon>
        <taxon>Basidiomycota</taxon>
        <taxon>Pucciniomycotina</taxon>
        <taxon>Microbotryomycetes</taxon>
        <taxon>Leucosporidiales</taxon>
        <taxon>Leucosporidium</taxon>
    </lineage>
</organism>
<dbReference type="InterPro" id="IPR032466">
    <property type="entry name" value="Metal_Hydrolase"/>
</dbReference>
<evidence type="ECO:0000256" key="7">
    <source>
        <dbReference type="ARBA" id="ARBA00039113"/>
    </source>
</evidence>
<protein>
    <recommendedName>
        <fullName evidence="7">dihydropyrimidinase</fullName>
        <ecNumber evidence="7">3.5.2.2</ecNumber>
    </recommendedName>
</protein>
<dbReference type="EMBL" id="MCGR01000022">
    <property type="protein sequence ID" value="ORY81756.1"/>
    <property type="molecule type" value="Genomic_DNA"/>
</dbReference>
<evidence type="ECO:0000313" key="10">
    <source>
        <dbReference type="EMBL" id="ORY81756.1"/>
    </source>
</evidence>
<dbReference type="Proteomes" id="UP000193467">
    <property type="component" value="Unassembled WGS sequence"/>
</dbReference>
<comment type="catalytic activity">
    <reaction evidence="6">
        <text>5,6-dihydrouracil + H2O = 3-(carbamoylamino)propanoate + H(+)</text>
        <dbReference type="Rhea" id="RHEA:16121"/>
        <dbReference type="ChEBI" id="CHEBI:11892"/>
        <dbReference type="ChEBI" id="CHEBI:15377"/>
        <dbReference type="ChEBI" id="CHEBI:15378"/>
        <dbReference type="ChEBI" id="CHEBI:15901"/>
        <dbReference type="EC" id="3.5.2.2"/>
    </reaction>
</comment>
<keyword evidence="3" id="KW-0597">Phosphoprotein</keyword>
<reference evidence="10 11" key="1">
    <citation type="submission" date="2016-07" db="EMBL/GenBank/DDBJ databases">
        <title>Pervasive Adenine N6-methylation of Active Genes in Fungi.</title>
        <authorList>
            <consortium name="DOE Joint Genome Institute"/>
            <person name="Mondo S.J."/>
            <person name="Dannebaum R.O."/>
            <person name="Kuo R.C."/>
            <person name="Labutti K."/>
            <person name="Haridas S."/>
            <person name="Kuo A."/>
            <person name="Salamov A."/>
            <person name="Ahrendt S.R."/>
            <person name="Lipzen A."/>
            <person name="Sullivan W."/>
            <person name="Andreopoulos W.B."/>
            <person name="Clum A."/>
            <person name="Lindquist E."/>
            <person name="Daum C."/>
            <person name="Ramamoorthy G.K."/>
            <person name="Gryganskyi A."/>
            <person name="Culley D."/>
            <person name="Magnuson J.K."/>
            <person name="James T.Y."/>
            <person name="O'Malley M.A."/>
            <person name="Stajich J.E."/>
            <person name="Spatafora J.W."/>
            <person name="Visel A."/>
            <person name="Grigoriev I.V."/>
        </authorList>
    </citation>
    <scope>NUCLEOTIDE SEQUENCE [LARGE SCALE GENOMIC DNA]</scope>
    <source>
        <strain evidence="10 11">62-1032</strain>
    </source>
</reference>
<dbReference type="GO" id="GO:0046872">
    <property type="term" value="F:metal ion binding"/>
    <property type="evidence" value="ECO:0007669"/>
    <property type="project" value="UniProtKB-KW"/>
</dbReference>
<comment type="caution">
    <text evidence="10">The sequence shown here is derived from an EMBL/GenBank/DDBJ whole genome shotgun (WGS) entry which is preliminary data.</text>
</comment>
<dbReference type="SUPFAM" id="SSF51556">
    <property type="entry name" value="Metallo-dependent hydrolases"/>
    <property type="match status" value="1"/>
</dbReference>
<dbReference type="OrthoDB" id="1924787at2759"/>
<evidence type="ECO:0000256" key="3">
    <source>
        <dbReference type="ARBA" id="ARBA00022553"/>
    </source>
</evidence>
<dbReference type="FunFam" id="3.20.20.140:FF:000217">
    <property type="entry name" value="Dihydropyrimidinase-related protein 1"/>
    <property type="match status" value="1"/>
</dbReference>
<dbReference type="InterPro" id="IPR011059">
    <property type="entry name" value="Metal-dep_hydrolase_composite"/>
</dbReference>
<dbReference type="PANTHER" id="PTHR11647:SF1">
    <property type="entry name" value="COLLAPSIN RESPONSE MEDIATOR PROTEIN"/>
    <property type="match status" value="1"/>
</dbReference>
<dbReference type="CDD" id="cd01314">
    <property type="entry name" value="D-HYD"/>
    <property type="match status" value="1"/>
</dbReference>
<dbReference type="GO" id="GO:0004157">
    <property type="term" value="F:dihydropyrimidinase activity"/>
    <property type="evidence" value="ECO:0007669"/>
    <property type="project" value="UniProtKB-EC"/>
</dbReference>
<evidence type="ECO:0000256" key="8">
    <source>
        <dbReference type="PIRSR" id="PIRSR611778-50"/>
    </source>
</evidence>
<keyword evidence="4" id="KW-0479">Metal-binding</keyword>
<dbReference type="InterPro" id="IPR006680">
    <property type="entry name" value="Amidohydro-rel"/>
</dbReference>
<sequence length="496" mass="54464">MSSSRFDLVIINGVVATAADCGSYCIGIKDGKIAALAQAFSPEEIGDAEVLDAEGAYVTPGGIDAHVHIAQDLTTGPGVASGATCADDFDTGSRSAVAGGTTTMVAFAMQTKEDPSLLQVVEDYHKRASDTGCWIDWSYHIIISRVDKDTIRPELDALVKDWGITSLKCFTTYDALRLSDHDLMWLMLEARRLGVTTMMHAESGDIIAFLTEKLEERGMTAPSFHGQSRLPIAEGEATTRAIVLAELVQTPVLFVHVSAASAADAIRAAQSRGLPIFAETCPQYLHLTHADLERFHGPLCFENSKMLCSPPPGLNDDDQEHLWTGLRNGTFTIYSSDHCPFSFKYVPNGCPGIETRLPLLFNYGLMTGRITPEKFVELTSTGAAKLYGMYPKKGALLPGLSDADITVWYPEGKLKPFKLTNEHLHHDVDYTPYEGMEFANWPRYTILRGKIMWKEGKLLGKAGDGLYMKRGESQLAKSPVGMKKDPRRVPLWLHDE</sequence>
<gene>
    <name evidence="10" type="ORF">BCR35DRAFT_318085</name>
</gene>
<evidence type="ECO:0000313" key="11">
    <source>
        <dbReference type="Proteomes" id="UP000193467"/>
    </source>
</evidence>
<dbReference type="STRING" id="106004.A0A1Y2FEM6"/>
<evidence type="ECO:0000256" key="2">
    <source>
        <dbReference type="ARBA" id="ARBA00008829"/>
    </source>
</evidence>
<dbReference type="SUPFAM" id="SSF51338">
    <property type="entry name" value="Composite domain of metallo-dependent hydrolases"/>
    <property type="match status" value="2"/>
</dbReference>
<dbReference type="InterPro" id="IPR050378">
    <property type="entry name" value="Metallo-dep_Hydrolases_sf"/>
</dbReference>
<accession>A0A1Y2FEM6</accession>
<evidence type="ECO:0000256" key="6">
    <source>
        <dbReference type="ARBA" id="ARBA00036696"/>
    </source>
</evidence>
<keyword evidence="11" id="KW-1185">Reference proteome</keyword>
<dbReference type="Gene3D" id="3.20.20.140">
    <property type="entry name" value="Metal-dependent hydrolases"/>
    <property type="match status" value="1"/>
</dbReference>
<proteinExistence type="inferred from homology"/>
<evidence type="ECO:0000256" key="4">
    <source>
        <dbReference type="ARBA" id="ARBA00022723"/>
    </source>
</evidence>